<reference evidence="9 10" key="1">
    <citation type="journal article" date="2021" name="Nat. Commun.">
        <title>Genetic determinants of endophytism in the Arabidopsis root mycobiome.</title>
        <authorList>
            <person name="Mesny F."/>
            <person name="Miyauchi S."/>
            <person name="Thiergart T."/>
            <person name="Pickel B."/>
            <person name="Atanasova L."/>
            <person name="Karlsson M."/>
            <person name="Huettel B."/>
            <person name="Barry K.W."/>
            <person name="Haridas S."/>
            <person name="Chen C."/>
            <person name="Bauer D."/>
            <person name="Andreopoulos W."/>
            <person name="Pangilinan J."/>
            <person name="LaButti K."/>
            <person name="Riley R."/>
            <person name="Lipzen A."/>
            <person name="Clum A."/>
            <person name="Drula E."/>
            <person name="Henrissat B."/>
            <person name="Kohler A."/>
            <person name="Grigoriev I.V."/>
            <person name="Martin F.M."/>
            <person name="Hacquard S."/>
        </authorList>
    </citation>
    <scope>NUCLEOTIDE SEQUENCE [LARGE SCALE GENOMIC DNA]</scope>
    <source>
        <strain evidence="9 10">MPI-CAGE-CH-0241</strain>
    </source>
</reference>
<evidence type="ECO:0000313" key="9">
    <source>
        <dbReference type="EMBL" id="KAH6886925.1"/>
    </source>
</evidence>
<dbReference type="GO" id="GO:0008270">
    <property type="term" value="F:zinc ion binding"/>
    <property type="evidence" value="ECO:0007669"/>
    <property type="project" value="InterPro"/>
</dbReference>
<keyword evidence="3" id="KW-0805">Transcription regulation</keyword>
<dbReference type="Pfam" id="PF04082">
    <property type="entry name" value="Fungal_trans"/>
    <property type="match status" value="1"/>
</dbReference>
<feature type="region of interest" description="Disordered" evidence="7">
    <location>
        <begin position="83"/>
        <end position="112"/>
    </location>
</feature>
<dbReference type="SUPFAM" id="SSF57701">
    <property type="entry name" value="Zn2/Cys6 DNA-binding domain"/>
    <property type="match status" value="1"/>
</dbReference>
<dbReference type="Pfam" id="PF00172">
    <property type="entry name" value="Zn_clus"/>
    <property type="match status" value="1"/>
</dbReference>
<dbReference type="Gene3D" id="4.10.240.10">
    <property type="entry name" value="Zn(2)-C6 fungal-type DNA-binding domain"/>
    <property type="match status" value="1"/>
</dbReference>
<evidence type="ECO:0000313" key="10">
    <source>
        <dbReference type="Proteomes" id="UP000777438"/>
    </source>
</evidence>
<evidence type="ECO:0000256" key="1">
    <source>
        <dbReference type="ARBA" id="ARBA00004123"/>
    </source>
</evidence>
<keyword evidence="5" id="KW-0804">Transcription</keyword>
<feature type="compositionally biased region" description="Polar residues" evidence="7">
    <location>
        <begin position="1"/>
        <end position="14"/>
    </location>
</feature>
<evidence type="ECO:0000256" key="3">
    <source>
        <dbReference type="ARBA" id="ARBA00023015"/>
    </source>
</evidence>
<dbReference type="GO" id="GO:0005634">
    <property type="term" value="C:nucleus"/>
    <property type="evidence" value="ECO:0007669"/>
    <property type="project" value="UniProtKB-SubCell"/>
</dbReference>
<dbReference type="GO" id="GO:0006351">
    <property type="term" value="P:DNA-templated transcription"/>
    <property type="evidence" value="ECO:0007669"/>
    <property type="project" value="InterPro"/>
</dbReference>
<comment type="caution">
    <text evidence="9">The sequence shown here is derived from an EMBL/GenBank/DDBJ whole genome shotgun (WGS) entry which is preliminary data.</text>
</comment>
<evidence type="ECO:0000259" key="8">
    <source>
        <dbReference type="PROSITE" id="PS50048"/>
    </source>
</evidence>
<evidence type="ECO:0000256" key="5">
    <source>
        <dbReference type="ARBA" id="ARBA00023163"/>
    </source>
</evidence>
<dbReference type="GO" id="GO:0003677">
    <property type="term" value="F:DNA binding"/>
    <property type="evidence" value="ECO:0007669"/>
    <property type="project" value="UniProtKB-KW"/>
</dbReference>
<dbReference type="GO" id="GO:0000981">
    <property type="term" value="F:DNA-binding transcription factor activity, RNA polymerase II-specific"/>
    <property type="evidence" value="ECO:0007669"/>
    <property type="project" value="InterPro"/>
</dbReference>
<feature type="region of interest" description="Disordered" evidence="7">
    <location>
        <begin position="1"/>
        <end position="20"/>
    </location>
</feature>
<dbReference type="SMART" id="SM00906">
    <property type="entry name" value="Fungal_trans"/>
    <property type="match status" value="1"/>
</dbReference>
<dbReference type="CDD" id="cd12148">
    <property type="entry name" value="fungal_TF_MHR"/>
    <property type="match status" value="1"/>
</dbReference>
<keyword evidence="10" id="KW-1185">Reference proteome</keyword>
<organism evidence="9 10">
    <name type="scientific">Thelonectria olida</name>
    <dbReference type="NCBI Taxonomy" id="1576542"/>
    <lineage>
        <taxon>Eukaryota</taxon>
        <taxon>Fungi</taxon>
        <taxon>Dikarya</taxon>
        <taxon>Ascomycota</taxon>
        <taxon>Pezizomycotina</taxon>
        <taxon>Sordariomycetes</taxon>
        <taxon>Hypocreomycetidae</taxon>
        <taxon>Hypocreales</taxon>
        <taxon>Nectriaceae</taxon>
        <taxon>Thelonectria</taxon>
    </lineage>
</organism>
<dbReference type="PANTHER" id="PTHR47338">
    <property type="entry name" value="ZN(II)2CYS6 TRANSCRIPTION FACTOR (EUROFUNG)-RELATED"/>
    <property type="match status" value="1"/>
</dbReference>
<dbReference type="EMBL" id="JAGPYM010000015">
    <property type="protein sequence ID" value="KAH6886925.1"/>
    <property type="molecule type" value="Genomic_DNA"/>
</dbReference>
<dbReference type="Proteomes" id="UP000777438">
    <property type="component" value="Unassembled WGS sequence"/>
</dbReference>
<dbReference type="InterPro" id="IPR007219">
    <property type="entry name" value="XnlR_reg_dom"/>
</dbReference>
<dbReference type="SMART" id="SM00066">
    <property type="entry name" value="GAL4"/>
    <property type="match status" value="1"/>
</dbReference>
<dbReference type="OrthoDB" id="3037908at2759"/>
<accession>A0A9P8W1I2</accession>
<keyword evidence="6" id="KW-0539">Nucleus</keyword>
<evidence type="ECO:0000256" key="4">
    <source>
        <dbReference type="ARBA" id="ARBA00023125"/>
    </source>
</evidence>
<feature type="compositionally biased region" description="Low complexity" evidence="7">
    <location>
        <begin position="83"/>
        <end position="104"/>
    </location>
</feature>
<sequence length="539" mass="60595">MTPSTEAETPSSIATLGRQRSRAACEECRRRKLRCDGLQPKCGVCRASGLTCEVTSRDTRGPKKGHLKALKNRILELEAMLQSGDNDQRPQQQQQNRTRSSDTTLTVPSGDVSATMGASLTQTWVPPTTAFPSEVEIFLSGASIPDLGTFSALDSNIEMYLTDVIKAELRGLICLPRDQLYMDRVHSSIPIIHQRRYLSWSKSSTKTRSRTCLQLSMWTLVTLFSAQFQHMTDQLYQETKKMLETFTGEGNGDTGCDTELVQAWVLTAVCESMRADHRQAWMTAGRVFRLVQAMRLHEIDSPRSQSAISAVDSGGDFIETEEKRRVFWMAYLLDHLFSMRNDWPVTLNEHVICTRLPAPDMEFLSGQRVTGAFLSEAITEPNLHVRSAFNECLILATISGRSLLRGQQSNISKIFGGQASDLPEQRRWLDHILTTRLQVLSECYPSPAEANDPLLLFAHVLGQATVVYYCKGIMETVSSPVEEVGSEPDVLEWQQRASSASTTIIRFAKRLRDLHYSKAREQLSMFREALLNDSTRFIP</sequence>
<evidence type="ECO:0000256" key="7">
    <source>
        <dbReference type="SAM" id="MobiDB-lite"/>
    </source>
</evidence>
<dbReference type="CDD" id="cd00067">
    <property type="entry name" value="GAL4"/>
    <property type="match status" value="1"/>
</dbReference>
<gene>
    <name evidence="9" type="ORF">B0T10DRAFT_549833</name>
</gene>
<name>A0A9P8W1I2_9HYPO</name>
<comment type="subcellular location">
    <subcellularLocation>
        <location evidence="1">Nucleus</location>
    </subcellularLocation>
</comment>
<dbReference type="InterPro" id="IPR050815">
    <property type="entry name" value="TF_fung"/>
</dbReference>
<dbReference type="AlphaFoldDB" id="A0A9P8W1I2"/>
<keyword evidence="4" id="KW-0238">DNA-binding</keyword>
<dbReference type="PROSITE" id="PS50048">
    <property type="entry name" value="ZN2_CY6_FUNGAL_2"/>
    <property type="match status" value="1"/>
</dbReference>
<evidence type="ECO:0000256" key="2">
    <source>
        <dbReference type="ARBA" id="ARBA00022723"/>
    </source>
</evidence>
<dbReference type="PANTHER" id="PTHR47338:SF3">
    <property type="entry name" value="C6 FINGER DOMAIN TRANSCRIPTION FACTOR DBAA-RELATED"/>
    <property type="match status" value="1"/>
</dbReference>
<dbReference type="InterPro" id="IPR036864">
    <property type="entry name" value="Zn2-C6_fun-type_DNA-bd_sf"/>
</dbReference>
<dbReference type="InterPro" id="IPR001138">
    <property type="entry name" value="Zn2Cys6_DnaBD"/>
</dbReference>
<dbReference type="PROSITE" id="PS00463">
    <property type="entry name" value="ZN2_CY6_FUNGAL_1"/>
    <property type="match status" value="1"/>
</dbReference>
<proteinExistence type="predicted"/>
<feature type="domain" description="Zn(2)-C6 fungal-type" evidence="8">
    <location>
        <begin position="24"/>
        <end position="54"/>
    </location>
</feature>
<evidence type="ECO:0000256" key="6">
    <source>
        <dbReference type="ARBA" id="ARBA00023242"/>
    </source>
</evidence>
<protein>
    <submittedName>
        <fullName evidence="9">Fungal-specific transcription factor domain-containing protein</fullName>
    </submittedName>
</protein>
<keyword evidence="2" id="KW-0479">Metal-binding</keyword>